<protein>
    <submittedName>
        <fullName evidence="5">HTH-type transcriptional activator Btr</fullName>
    </submittedName>
</protein>
<organism evidence="5">
    <name type="scientific">Paraprevotella clara</name>
    <dbReference type="NCBI Taxonomy" id="454154"/>
    <lineage>
        <taxon>Bacteria</taxon>
        <taxon>Pseudomonadati</taxon>
        <taxon>Bacteroidota</taxon>
        <taxon>Bacteroidia</taxon>
        <taxon>Bacteroidales</taxon>
        <taxon>Prevotellaceae</taxon>
        <taxon>Paraprevotella</taxon>
    </lineage>
</organism>
<proteinExistence type="predicted"/>
<dbReference type="EMBL" id="CACRUT010000035">
    <property type="protein sequence ID" value="VYU71363.1"/>
    <property type="molecule type" value="Genomic_DNA"/>
</dbReference>
<dbReference type="InterPro" id="IPR018060">
    <property type="entry name" value="HTH_AraC"/>
</dbReference>
<reference evidence="5" key="1">
    <citation type="submission" date="2019-11" db="EMBL/GenBank/DDBJ databases">
        <authorList>
            <person name="Feng L."/>
        </authorList>
    </citation>
    <scope>NUCLEOTIDE SEQUENCE</scope>
    <source>
        <strain evidence="5">PclaraLFYP37</strain>
    </source>
</reference>
<dbReference type="GO" id="GO:0043565">
    <property type="term" value="F:sequence-specific DNA binding"/>
    <property type="evidence" value="ECO:0007669"/>
    <property type="project" value="InterPro"/>
</dbReference>
<dbReference type="InterPro" id="IPR009057">
    <property type="entry name" value="Homeodomain-like_sf"/>
</dbReference>
<dbReference type="SMART" id="SM00342">
    <property type="entry name" value="HTH_ARAC"/>
    <property type="match status" value="1"/>
</dbReference>
<feature type="domain" description="HTH araC/xylS-type" evidence="4">
    <location>
        <begin position="186"/>
        <end position="284"/>
    </location>
</feature>
<evidence type="ECO:0000256" key="2">
    <source>
        <dbReference type="ARBA" id="ARBA00023125"/>
    </source>
</evidence>
<evidence type="ECO:0000256" key="1">
    <source>
        <dbReference type="ARBA" id="ARBA00023015"/>
    </source>
</evidence>
<keyword evidence="2" id="KW-0238">DNA-binding</keyword>
<gene>
    <name evidence="5" type="primary">btr_1</name>
    <name evidence="5" type="ORF">PCLFYP37_00823</name>
</gene>
<dbReference type="PRINTS" id="PR00032">
    <property type="entry name" value="HTHARAC"/>
</dbReference>
<dbReference type="InterPro" id="IPR020449">
    <property type="entry name" value="Tscrpt_reg_AraC-type_HTH"/>
</dbReference>
<dbReference type="SUPFAM" id="SSF46689">
    <property type="entry name" value="Homeodomain-like"/>
    <property type="match status" value="1"/>
</dbReference>
<dbReference type="PANTHER" id="PTHR43280:SF32">
    <property type="entry name" value="TRANSCRIPTIONAL REGULATORY PROTEIN"/>
    <property type="match status" value="1"/>
</dbReference>
<dbReference type="PROSITE" id="PS01124">
    <property type="entry name" value="HTH_ARAC_FAMILY_2"/>
    <property type="match status" value="1"/>
</dbReference>
<dbReference type="Gene3D" id="1.10.10.60">
    <property type="entry name" value="Homeodomain-like"/>
    <property type="match status" value="1"/>
</dbReference>
<evidence type="ECO:0000259" key="4">
    <source>
        <dbReference type="PROSITE" id="PS01124"/>
    </source>
</evidence>
<dbReference type="Pfam" id="PF12833">
    <property type="entry name" value="HTH_18"/>
    <property type="match status" value="1"/>
</dbReference>
<name>A0A6N3H4R4_9BACT</name>
<dbReference type="PANTHER" id="PTHR43280">
    <property type="entry name" value="ARAC-FAMILY TRANSCRIPTIONAL REGULATOR"/>
    <property type="match status" value="1"/>
</dbReference>
<dbReference type="RefSeq" id="WP_412441760.1">
    <property type="nucleotide sequence ID" value="NZ_CACRUT010000035.1"/>
</dbReference>
<evidence type="ECO:0000256" key="3">
    <source>
        <dbReference type="ARBA" id="ARBA00023163"/>
    </source>
</evidence>
<keyword evidence="3" id="KW-0804">Transcription</keyword>
<dbReference type="AlphaFoldDB" id="A0A6N3H4R4"/>
<dbReference type="GO" id="GO:0003700">
    <property type="term" value="F:DNA-binding transcription factor activity"/>
    <property type="evidence" value="ECO:0007669"/>
    <property type="project" value="InterPro"/>
</dbReference>
<accession>A0A6N3H4R4</accession>
<sequence length="297" mass="34726">MEQAMIPIRVSRLSDWKIYGSQRGRLRSTFDRCGVFFCRAGEVELEIDNTPYIIKPGDICFYVASALVRVLRVGGEIDGVVVEVDVDYILPISNKVLNVQDILFMRDHPCITLTDAQCRYVDKLLELYMRRIKEGDGQVGSSKCRSLKVELIKAGGQALFYELLMIYYTNRPMHPVQRTQKDIIFQRFIVDLFNHYRAEREVLFYAERQNLSARYFSSVVKEKSGRSVLQWIIQMVISEAKQLLECSELSIKEIAVRLNFCTQSFFGKYFKQYVGMSPKEYRERSFYPRKEVVFDNQ</sequence>
<keyword evidence="1" id="KW-0805">Transcription regulation</keyword>
<evidence type="ECO:0000313" key="5">
    <source>
        <dbReference type="EMBL" id="VYU71363.1"/>
    </source>
</evidence>